<dbReference type="Pfam" id="PF13424">
    <property type="entry name" value="TPR_12"/>
    <property type="match status" value="1"/>
</dbReference>
<dbReference type="EMBL" id="RCCI01000006">
    <property type="protein sequence ID" value="RLJ63679.1"/>
    <property type="molecule type" value="Genomic_DNA"/>
</dbReference>
<sequence length="678" mass="73775">MKHRGATDPDVAAILSHMARGDLAALDAPATRLLKRDRAHPVGIKARSAFLIGQGKQRDALLLLRQGTAHHPGDAEMWNNLGIVLSDLGRHDEAIEQFRRALRIAPGQADPLANLANALLKRGMLEEAIAAARQAAATDPGHPQAFNTLGAALLRAGEKETALEAFSVAVGNSPESLQVFTNFITALLELRRFADAVHCMRPALDNSDAEPGERDLLLPLMFRAQRAICDWTADEALPAVLTGLVGRGVEPGPEPFFLTHVEDISPATQRRCAENYGRAYLANVFGGALPRPLCDNSADAGVAATRPLRVGFLSADFRAHAVSELAVGVFEAFDRAAFSVYGYAYGTDDPGPLRQRLKNAFDVFRDIDHLSFADAARAIFDDGIDVLVDMAGWTSQSRMAITAYRPAPVIAHWLGFPGTLGLSGCVDYLISDTWVTPPERAADYTERLALLPHSYQPSSRVESPRPRPVRAEAGLPEEAFVFASFNQSTKITPQVFRLWCELLRRHPAALLWIGFQDESAQESLRREAAAQGITAARIVFAPWAPLERHWDRLGLADLALDTFPYGGHTTASDMLWAGVPLVAWAGPTFASRVAAGLVRAVGLPELVVGSAEEYLALADGLAKSPDRLAELRERLQGARSNSALFDTRRFARDFERLLRAMWNARRDRSAAPISVGGY</sequence>
<dbReference type="SUPFAM" id="SSF48452">
    <property type="entry name" value="TPR-like"/>
    <property type="match status" value="1"/>
</dbReference>
<gene>
    <name evidence="10" type="ORF">DFR35_2310</name>
</gene>
<feature type="repeat" description="TPR" evidence="8">
    <location>
        <begin position="75"/>
        <end position="108"/>
    </location>
</feature>
<feature type="repeat" description="TPR" evidence="8">
    <location>
        <begin position="143"/>
        <end position="176"/>
    </location>
</feature>
<evidence type="ECO:0000313" key="11">
    <source>
        <dbReference type="Proteomes" id="UP000268908"/>
    </source>
</evidence>
<dbReference type="EC" id="2.4.1.255" evidence="3"/>
<dbReference type="Gene3D" id="3.40.50.2000">
    <property type="entry name" value="Glycogen Phosphorylase B"/>
    <property type="match status" value="1"/>
</dbReference>
<proteinExistence type="inferred from homology"/>
<dbReference type="PANTHER" id="PTHR44998">
    <property type="match status" value="1"/>
</dbReference>
<evidence type="ECO:0000256" key="2">
    <source>
        <dbReference type="ARBA" id="ARBA00005386"/>
    </source>
</evidence>
<evidence type="ECO:0000256" key="8">
    <source>
        <dbReference type="PROSITE-ProRule" id="PRU00339"/>
    </source>
</evidence>
<dbReference type="PANTHER" id="PTHR44998:SF1">
    <property type="entry name" value="UDP-N-ACETYLGLUCOSAMINE--PEPTIDE N-ACETYLGLUCOSAMINYLTRANSFERASE 110 KDA SUBUNIT"/>
    <property type="match status" value="1"/>
</dbReference>
<dbReference type="RefSeq" id="WP_121242530.1">
    <property type="nucleotide sequence ID" value="NZ_BHVV01000003.1"/>
</dbReference>
<dbReference type="AlphaFoldDB" id="A0A497XBN2"/>
<evidence type="ECO:0000259" key="9">
    <source>
        <dbReference type="Pfam" id="PF13844"/>
    </source>
</evidence>
<comment type="pathway">
    <text evidence="1">Protein modification; protein glycosylation.</text>
</comment>
<dbReference type="Pfam" id="PF13844">
    <property type="entry name" value="Glyco_transf_41"/>
    <property type="match status" value="2"/>
</dbReference>
<name>A0A497XBN2_9PROT</name>
<dbReference type="OrthoDB" id="101857at2"/>
<comment type="caution">
    <text evidence="10">The sequence shown here is derived from an EMBL/GenBank/DDBJ whole genome shotgun (WGS) entry which is preliminary data.</text>
</comment>
<keyword evidence="4" id="KW-0328">Glycosyltransferase</keyword>
<dbReference type="InterPro" id="IPR011990">
    <property type="entry name" value="TPR-like_helical_dom_sf"/>
</dbReference>
<comment type="similarity">
    <text evidence="2">Belongs to the glycosyltransferase 41 family. O-GlcNAc transferase subfamily.</text>
</comment>
<feature type="domain" description="O-GlcNAc transferase C-terminal" evidence="9">
    <location>
        <begin position="304"/>
        <end position="455"/>
    </location>
</feature>
<reference evidence="10 11" key="1">
    <citation type="submission" date="2018-10" db="EMBL/GenBank/DDBJ databases">
        <title>Genomic Encyclopedia of Type Strains, Phase IV (KMG-IV): sequencing the most valuable type-strain genomes for metagenomic binning, comparative biology and taxonomic classification.</title>
        <authorList>
            <person name="Goeker M."/>
        </authorList>
    </citation>
    <scope>NUCLEOTIDE SEQUENCE [LARGE SCALE GENOMIC DNA]</scope>
    <source>
        <strain evidence="10 11">DSM 26916</strain>
    </source>
</reference>
<evidence type="ECO:0000256" key="3">
    <source>
        <dbReference type="ARBA" id="ARBA00011970"/>
    </source>
</evidence>
<evidence type="ECO:0000256" key="4">
    <source>
        <dbReference type="ARBA" id="ARBA00022676"/>
    </source>
</evidence>
<evidence type="ECO:0000256" key="5">
    <source>
        <dbReference type="ARBA" id="ARBA00022679"/>
    </source>
</evidence>
<evidence type="ECO:0000313" key="10">
    <source>
        <dbReference type="EMBL" id="RLJ63679.1"/>
    </source>
</evidence>
<dbReference type="SMART" id="SM00028">
    <property type="entry name" value="TPR"/>
    <property type="match status" value="3"/>
</dbReference>
<keyword evidence="11" id="KW-1185">Reference proteome</keyword>
<feature type="domain" description="O-GlcNAc transferase C-terminal" evidence="9">
    <location>
        <begin position="470"/>
        <end position="653"/>
    </location>
</feature>
<dbReference type="GO" id="GO:0097363">
    <property type="term" value="F:protein O-acetylglucosaminyltransferase activity"/>
    <property type="evidence" value="ECO:0007669"/>
    <property type="project" value="UniProtKB-EC"/>
</dbReference>
<keyword evidence="5 10" id="KW-0808">Transferase</keyword>
<dbReference type="InterPro" id="IPR019734">
    <property type="entry name" value="TPR_rpt"/>
</dbReference>
<organism evidence="10 11">
    <name type="scientific">Sulfurisoma sediminicola</name>
    <dbReference type="NCBI Taxonomy" id="1381557"/>
    <lineage>
        <taxon>Bacteria</taxon>
        <taxon>Pseudomonadati</taxon>
        <taxon>Pseudomonadota</taxon>
        <taxon>Betaproteobacteria</taxon>
        <taxon>Nitrosomonadales</taxon>
        <taxon>Sterolibacteriaceae</taxon>
        <taxon>Sulfurisoma</taxon>
    </lineage>
</organism>
<dbReference type="PROSITE" id="PS50293">
    <property type="entry name" value="TPR_REGION"/>
    <property type="match status" value="1"/>
</dbReference>
<dbReference type="Gene3D" id="3.40.50.11380">
    <property type="match status" value="1"/>
</dbReference>
<dbReference type="InterPro" id="IPR029489">
    <property type="entry name" value="OGT/SEC/SPY_C"/>
</dbReference>
<dbReference type="PROSITE" id="PS50005">
    <property type="entry name" value="TPR"/>
    <property type="match status" value="2"/>
</dbReference>
<keyword evidence="6" id="KW-0677">Repeat</keyword>
<accession>A0A497XBN2</accession>
<evidence type="ECO:0000256" key="1">
    <source>
        <dbReference type="ARBA" id="ARBA00004922"/>
    </source>
</evidence>
<keyword evidence="7 8" id="KW-0802">TPR repeat</keyword>
<protein>
    <recommendedName>
        <fullName evidence="3">protein O-GlcNAc transferase</fullName>
        <ecNumber evidence="3">2.4.1.255</ecNumber>
    </recommendedName>
</protein>
<dbReference type="Gene3D" id="1.25.40.10">
    <property type="entry name" value="Tetratricopeptide repeat domain"/>
    <property type="match status" value="1"/>
</dbReference>
<evidence type="ECO:0000256" key="6">
    <source>
        <dbReference type="ARBA" id="ARBA00022737"/>
    </source>
</evidence>
<dbReference type="Proteomes" id="UP000268908">
    <property type="component" value="Unassembled WGS sequence"/>
</dbReference>
<evidence type="ECO:0000256" key="7">
    <source>
        <dbReference type="ARBA" id="ARBA00022803"/>
    </source>
</evidence>
<dbReference type="SUPFAM" id="SSF53756">
    <property type="entry name" value="UDP-Glycosyltransferase/glycogen phosphorylase"/>
    <property type="match status" value="1"/>
</dbReference>